<sequence>MVQYKIWPAKLMAKTIRCFLGVGVGVGAQCSPVSLRAGAWLRSPDPAALADSDSGAAMDYRTERYHIADLFAEGTG</sequence>
<evidence type="ECO:0000313" key="2">
    <source>
        <dbReference type="Proteomes" id="UP000440578"/>
    </source>
</evidence>
<reference evidence="1 2" key="1">
    <citation type="submission" date="2019-07" db="EMBL/GenBank/DDBJ databases">
        <title>Draft genome assembly of a fouling barnacle, Amphibalanus amphitrite (Darwin, 1854): The first reference genome for Thecostraca.</title>
        <authorList>
            <person name="Kim W."/>
        </authorList>
    </citation>
    <scope>NUCLEOTIDE SEQUENCE [LARGE SCALE GENOMIC DNA]</scope>
    <source>
        <strain evidence="1">SNU_AA5</strain>
        <tissue evidence="1">Soma without cirri and trophi</tissue>
    </source>
</reference>
<dbReference type="AlphaFoldDB" id="A0A6A4WQZ8"/>
<dbReference type="Proteomes" id="UP000440578">
    <property type="component" value="Unassembled WGS sequence"/>
</dbReference>
<gene>
    <name evidence="1" type="ORF">FJT64_002711</name>
</gene>
<accession>A0A6A4WQZ8</accession>
<dbReference type="EMBL" id="VIIS01000836">
    <property type="protein sequence ID" value="KAF0304518.1"/>
    <property type="molecule type" value="Genomic_DNA"/>
</dbReference>
<proteinExistence type="predicted"/>
<keyword evidence="2" id="KW-1185">Reference proteome</keyword>
<name>A0A6A4WQZ8_AMPAM</name>
<evidence type="ECO:0000313" key="1">
    <source>
        <dbReference type="EMBL" id="KAF0304518.1"/>
    </source>
</evidence>
<comment type="caution">
    <text evidence="1">The sequence shown here is derived from an EMBL/GenBank/DDBJ whole genome shotgun (WGS) entry which is preliminary data.</text>
</comment>
<protein>
    <submittedName>
        <fullName evidence="1">Uncharacterized protein</fullName>
    </submittedName>
</protein>
<organism evidence="1 2">
    <name type="scientific">Amphibalanus amphitrite</name>
    <name type="common">Striped barnacle</name>
    <name type="synonym">Balanus amphitrite</name>
    <dbReference type="NCBI Taxonomy" id="1232801"/>
    <lineage>
        <taxon>Eukaryota</taxon>
        <taxon>Metazoa</taxon>
        <taxon>Ecdysozoa</taxon>
        <taxon>Arthropoda</taxon>
        <taxon>Crustacea</taxon>
        <taxon>Multicrustacea</taxon>
        <taxon>Cirripedia</taxon>
        <taxon>Thoracica</taxon>
        <taxon>Thoracicalcarea</taxon>
        <taxon>Balanomorpha</taxon>
        <taxon>Balanoidea</taxon>
        <taxon>Balanidae</taxon>
        <taxon>Amphibalaninae</taxon>
        <taxon>Amphibalanus</taxon>
    </lineage>
</organism>
<dbReference type="OrthoDB" id="10607255at2759"/>